<keyword evidence="2" id="KW-1185">Reference proteome</keyword>
<accession>A0ABS8AEX3</accession>
<protein>
    <submittedName>
        <fullName evidence="1">Uncharacterized protein</fullName>
    </submittedName>
</protein>
<dbReference type="RefSeq" id="WP_226187255.1">
    <property type="nucleotide sequence ID" value="NZ_JAJADQ010000008.1"/>
</dbReference>
<proteinExistence type="predicted"/>
<gene>
    <name evidence="1" type="ORF">LGH70_15270</name>
</gene>
<name>A0ABS8AEX3_9BACT</name>
<organism evidence="1 2">
    <name type="scientific">Hymenobacter nitidus</name>
    <dbReference type="NCBI Taxonomy" id="2880929"/>
    <lineage>
        <taxon>Bacteria</taxon>
        <taxon>Pseudomonadati</taxon>
        <taxon>Bacteroidota</taxon>
        <taxon>Cytophagia</taxon>
        <taxon>Cytophagales</taxon>
        <taxon>Hymenobacteraceae</taxon>
        <taxon>Hymenobacter</taxon>
    </lineage>
</organism>
<dbReference type="Proteomes" id="UP001165297">
    <property type="component" value="Unassembled WGS sequence"/>
</dbReference>
<reference evidence="1" key="1">
    <citation type="submission" date="2021-10" db="EMBL/GenBank/DDBJ databases">
        <authorList>
            <person name="Dean J.D."/>
            <person name="Kim M.K."/>
            <person name="Newey C.N."/>
            <person name="Stoker T.S."/>
            <person name="Thompson D.W."/>
            <person name="Grose J.H."/>
        </authorList>
    </citation>
    <scope>NUCLEOTIDE SEQUENCE</scope>
    <source>
        <strain evidence="1">BT635</strain>
    </source>
</reference>
<sequence length="91" mass="9710">MQGLGNGTATLGAGYGFGGNDFRLLGGLALPNSKLKDVKGGDTGTDFALSFVRASLLAQERWHIEPFIATNFGDIYQLSVQTSYRLPGKSR</sequence>
<evidence type="ECO:0000313" key="2">
    <source>
        <dbReference type="Proteomes" id="UP001165297"/>
    </source>
</evidence>
<evidence type="ECO:0000313" key="1">
    <source>
        <dbReference type="EMBL" id="MCB2378960.1"/>
    </source>
</evidence>
<dbReference type="EMBL" id="JAJADQ010000008">
    <property type="protein sequence ID" value="MCB2378960.1"/>
    <property type="molecule type" value="Genomic_DNA"/>
</dbReference>
<comment type="caution">
    <text evidence="1">The sequence shown here is derived from an EMBL/GenBank/DDBJ whole genome shotgun (WGS) entry which is preliminary data.</text>
</comment>